<dbReference type="OrthoDB" id="210736at2"/>
<dbReference type="SMART" id="SM00857">
    <property type="entry name" value="Resolvase"/>
    <property type="match status" value="1"/>
</dbReference>
<sequence>MLFEIHFKILGRLFSSNVVTGNIAAWGHKSGVSAQGQKRDKWGAQKNNGSQTTYLQEVTSHRSLNAETGGKLTSRFPQVIARSVFLLLVLSVSTLAIGVLFTVGNGYHRLLGNQSNTKLSQSAGLDAVREERCVTPIKYLAAFGFYFVCVPIQKHLRILFYGRYSKDEQRKFSIEDQLLYCKEFLTEMDVDVSSIDELSDRGTSGEHYSRPGIDQVLHGIAKRKWDLIICEDSSRLYRGIAPCMNLFSPAVDNGIRIICINDGVDTANDDWPQRLEDAQKHHGQDNYYTRYRIKRTQDGRWAMGAAMGPLRPGYERYLSNPVDHKDPKYDRIDQKWVETIRTVFMKIAAGLSLDAVARYLTEQALPKNSNAEIEEWSDRNVLTMIRCPIYRGGGKIPRKNIAQKAYDGQIRTDQKPGP</sequence>
<protein>
    <recommendedName>
        <fullName evidence="2">Resolvase/invertase-type recombinase catalytic domain-containing protein</fullName>
    </recommendedName>
</protein>
<dbReference type="CDD" id="cd00338">
    <property type="entry name" value="Ser_Recombinase"/>
    <property type="match status" value="1"/>
</dbReference>
<dbReference type="PANTHER" id="PTHR30461:SF23">
    <property type="entry name" value="DNA RECOMBINASE-RELATED"/>
    <property type="match status" value="1"/>
</dbReference>
<dbReference type="PANTHER" id="PTHR30461">
    <property type="entry name" value="DNA-INVERTASE FROM LAMBDOID PROPHAGE"/>
    <property type="match status" value="1"/>
</dbReference>
<dbReference type="Proteomes" id="UP000316855">
    <property type="component" value="Chromosome"/>
</dbReference>
<evidence type="ECO:0000313" key="3">
    <source>
        <dbReference type="EMBL" id="QDT92520.1"/>
    </source>
</evidence>
<dbReference type="Pfam" id="PF00239">
    <property type="entry name" value="Resolvase"/>
    <property type="match status" value="1"/>
</dbReference>
<gene>
    <name evidence="3" type="ORF">Pan161_41880</name>
</gene>
<feature type="transmembrane region" description="Helical" evidence="1">
    <location>
        <begin position="84"/>
        <end position="107"/>
    </location>
</feature>
<keyword evidence="1" id="KW-1133">Transmembrane helix</keyword>
<accession>A0A517VHM6</accession>
<dbReference type="Gene3D" id="3.90.1750.20">
    <property type="entry name" value="Putative Large Serine Recombinase, Chain B, Domain 2"/>
    <property type="match status" value="1"/>
</dbReference>
<dbReference type="GO" id="GO:0003677">
    <property type="term" value="F:DNA binding"/>
    <property type="evidence" value="ECO:0007669"/>
    <property type="project" value="InterPro"/>
</dbReference>
<proteinExistence type="predicted"/>
<organism evidence="3 4">
    <name type="scientific">Gimesia algae</name>
    <dbReference type="NCBI Taxonomy" id="2527971"/>
    <lineage>
        <taxon>Bacteria</taxon>
        <taxon>Pseudomonadati</taxon>
        <taxon>Planctomycetota</taxon>
        <taxon>Planctomycetia</taxon>
        <taxon>Planctomycetales</taxon>
        <taxon>Planctomycetaceae</taxon>
        <taxon>Gimesia</taxon>
    </lineage>
</organism>
<dbReference type="GO" id="GO:0000150">
    <property type="term" value="F:DNA strand exchange activity"/>
    <property type="evidence" value="ECO:0007669"/>
    <property type="project" value="InterPro"/>
</dbReference>
<evidence type="ECO:0000313" key="4">
    <source>
        <dbReference type="Proteomes" id="UP000316855"/>
    </source>
</evidence>
<evidence type="ECO:0000259" key="2">
    <source>
        <dbReference type="SMART" id="SM00857"/>
    </source>
</evidence>
<evidence type="ECO:0000256" key="1">
    <source>
        <dbReference type="SAM" id="Phobius"/>
    </source>
</evidence>
<dbReference type="Pfam" id="PF07508">
    <property type="entry name" value="Recombinase"/>
    <property type="match status" value="1"/>
</dbReference>
<dbReference type="AlphaFoldDB" id="A0A517VHM6"/>
<dbReference type="InterPro" id="IPR011109">
    <property type="entry name" value="DNA_bind_recombinase_dom"/>
</dbReference>
<dbReference type="InterPro" id="IPR036162">
    <property type="entry name" value="Resolvase-like_N_sf"/>
</dbReference>
<dbReference type="SUPFAM" id="SSF53041">
    <property type="entry name" value="Resolvase-like"/>
    <property type="match status" value="1"/>
</dbReference>
<dbReference type="EMBL" id="CP036343">
    <property type="protein sequence ID" value="QDT92520.1"/>
    <property type="molecule type" value="Genomic_DNA"/>
</dbReference>
<dbReference type="InterPro" id="IPR050639">
    <property type="entry name" value="SSR_resolvase"/>
</dbReference>
<keyword evidence="1" id="KW-0812">Transmembrane</keyword>
<dbReference type="InterPro" id="IPR006119">
    <property type="entry name" value="Resolv_N"/>
</dbReference>
<dbReference type="InterPro" id="IPR038109">
    <property type="entry name" value="DNA_bind_recomb_sf"/>
</dbReference>
<keyword evidence="4" id="KW-1185">Reference proteome</keyword>
<name>A0A517VHM6_9PLAN</name>
<reference evidence="3 4" key="1">
    <citation type="submission" date="2019-02" db="EMBL/GenBank/DDBJ databases">
        <title>Deep-cultivation of Planctomycetes and their phenomic and genomic characterization uncovers novel biology.</title>
        <authorList>
            <person name="Wiegand S."/>
            <person name="Jogler M."/>
            <person name="Boedeker C."/>
            <person name="Pinto D."/>
            <person name="Vollmers J."/>
            <person name="Rivas-Marin E."/>
            <person name="Kohn T."/>
            <person name="Peeters S.H."/>
            <person name="Heuer A."/>
            <person name="Rast P."/>
            <person name="Oberbeckmann S."/>
            <person name="Bunk B."/>
            <person name="Jeske O."/>
            <person name="Meyerdierks A."/>
            <person name="Storesund J.E."/>
            <person name="Kallscheuer N."/>
            <person name="Luecker S."/>
            <person name="Lage O.M."/>
            <person name="Pohl T."/>
            <person name="Merkel B.J."/>
            <person name="Hornburger P."/>
            <person name="Mueller R.-W."/>
            <person name="Bruemmer F."/>
            <person name="Labrenz M."/>
            <person name="Spormann A.M."/>
            <person name="Op den Camp H."/>
            <person name="Overmann J."/>
            <person name="Amann R."/>
            <person name="Jetten M.S.M."/>
            <person name="Mascher T."/>
            <person name="Medema M.H."/>
            <person name="Devos D.P."/>
            <person name="Kaster A.-K."/>
            <person name="Ovreas L."/>
            <person name="Rohde M."/>
            <person name="Galperin M.Y."/>
            <person name="Jogler C."/>
        </authorList>
    </citation>
    <scope>NUCLEOTIDE SEQUENCE [LARGE SCALE GENOMIC DNA]</scope>
    <source>
        <strain evidence="3 4">Pan161</strain>
    </source>
</reference>
<dbReference type="Gene3D" id="3.40.50.1390">
    <property type="entry name" value="Resolvase, N-terminal catalytic domain"/>
    <property type="match status" value="1"/>
</dbReference>
<feature type="domain" description="Resolvase/invertase-type recombinase catalytic" evidence="2">
    <location>
        <begin position="158"/>
        <end position="301"/>
    </location>
</feature>
<dbReference type="KEGG" id="gax:Pan161_41880"/>
<keyword evidence="1" id="KW-0472">Membrane</keyword>